<reference evidence="2 3" key="1">
    <citation type="journal article" date="2020" name="IScience">
        <title>Genome Sequencing of the Endangered Kingdonia uniflora (Circaeasteraceae, Ranunculales) Reveals Potential Mechanisms of Evolutionary Specialization.</title>
        <authorList>
            <person name="Sun Y."/>
            <person name="Deng T."/>
            <person name="Zhang A."/>
            <person name="Moore M.J."/>
            <person name="Landis J.B."/>
            <person name="Lin N."/>
            <person name="Zhang H."/>
            <person name="Zhang X."/>
            <person name="Huang J."/>
            <person name="Zhang X."/>
            <person name="Sun H."/>
            <person name="Wang H."/>
        </authorList>
    </citation>
    <scope>NUCLEOTIDE SEQUENCE [LARGE SCALE GENOMIC DNA]</scope>
    <source>
        <strain evidence="2">TB1705</strain>
        <tissue evidence="2">Leaf</tissue>
    </source>
</reference>
<evidence type="ECO:0000313" key="3">
    <source>
        <dbReference type="Proteomes" id="UP000541444"/>
    </source>
</evidence>
<sequence length="363" mass="40689">MTFKKFFANPDLLVIAMKPSETDMQQDLVQEAMKYQIEPPAIGAPTVGTPAVVAPTIGSSSSATEIRAVVVRVCSRLEEYGKMLHNHGKMLEQISMSTVGNSTLPLGDTPLLGQYEFSTPEKTTKCKRDGGNEKEDGKRKKAEPRIIKGKGEWQKKAKEADMPNKKKKVEGPKKEAFAGEQFDLVPLIPLKCLIPKIPKKGLANRVPRKRQVANALMVDDDVEVGREENFNAISSDYGADLLKWKKGEEKNNDDKKDVEEKVKSEEEEMEESKNGDEKVDDVADKEYSEQPTVVTMVVAEVARTDIVFFNQVEVVGKTYPVIDVYIKALIQYFDTQHRARPKNERIMLADIFACQYIGKAFNV</sequence>
<feature type="compositionally biased region" description="Basic and acidic residues" evidence="1">
    <location>
        <begin position="122"/>
        <end position="172"/>
    </location>
</feature>
<name>A0A7J7P003_9MAGN</name>
<proteinExistence type="predicted"/>
<evidence type="ECO:0000313" key="2">
    <source>
        <dbReference type="EMBL" id="KAF6172776.1"/>
    </source>
</evidence>
<comment type="caution">
    <text evidence="2">The sequence shown here is derived from an EMBL/GenBank/DDBJ whole genome shotgun (WGS) entry which is preliminary data.</text>
</comment>
<gene>
    <name evidence="2" type="ORF">GIB67_002506</name>
</gene>
<feature type="compositionally biased region" description="Basic and acidic residues" evidence="1">
    <location>
        <begin position="249"/>
        <end position="264"/>
    </location>
</feature>
<dbReference type="Proteomes" id="UP000541444">
    <property type="component" value="Unassembled WGS sequence"/>
</dbReference>
<feature type="region of interest" description="Disordered" evidence="1">
    <location>
        <begin position="118"/>
        <end position="172"/>
    </location>
</feature>
<protein>
    <submittedName>
        <fullName evidence="2">Uncharacterized protein</fullName>
    </submittedName>
</protein>
<organism evidence="2 3">
    <name type="scientific">Kingdonia uniflora</name>
    <dbReference type="NCBI Taxonomy" id="39325"/>
    <lineage>
        <taxon>Eukaryota</taxon>
        <taxon>Viridiplantae</taxon>
        <taxon>Streptophyta</taxon>
        <taxon>Embryophyta</taxon>
        <taxon>Tracheophyta</taxon>
        <taxon>Spermatophyta</taxon>
        <taxon>Magnoliopsida</taxon>
        <taxon>Ranunculales</taxon>
        <taxon>Circaeasteraceae</taxon>
        <taxon>Kingdonia</taxon>
    </lineage>
</organism>
<dbReference type="EMBL" id="JACGCM010000389">
    <property type="protein sequence ID" value="KAF6172776.1"/>
    <property type="molecule type" value="Genomic_DNA"/>
</dbReference>
<accession>A0A7J7P003</accession>
<dbReference type="AlphaFoldDB" id="A0A7J7P003"/>
<keyword evidence="3" id="KW-1185">Reference proteome</keyword>
<feature type="region of interest" description="Disordered" evidence="1">
    <location>
        <begin position="249"/>
        <end position="280"/>
    </location>
</feature>
<evidence type="ECO:0000256" key="1">
    <source>
        <dbReference type="SAM" id="MobiDB-lite"/>
    </source>
</evidence>
<feature type="compositionally biased region" description="Basic and acidic residues" evidence="1">
    <location>
        <begin position="271"/>
        <end position="280"/>
    </location>
</feature>